<dbReference type="PANTHER" id="PTHR47944:SF18">
    <property type="entry name" value="FLAVONOID 3'-MONOOXYGENASE"/>
    <property type="match status" value="1"/>
</dbReference>
<dbReference type="Proteomes" id="UP000823749">
    <property type="component" value="Chromosome 13"/>
</dbReference>
<dbReference type="InterPro" id="IPR002401">
    <property type="entry name" value="Cyt_P450_E_grp-I"/>
</dbReference>
<dbReference type="Pfam" id="PF00067">
    <property type="entry name" value="p450"/>
    <property type="match status" value="1"/>
</dbReference>
<dbReference type="GO" id="GO:0005506">
    <property type="term" value="F:iron ion binding"/>
    <property type="evidence" value="ECO:0007669"/>
    <property type="project" value="InterPro"/>
</dbReference>
<keyword evidence="7 9" id="KW-0408">Iron</keyword>
<comment type="similarity">
    <text evidence="2 10">Belongs to the cytochrome P450 family.</text>
</comment>
<evidence type="ECO:0000256" key="4">
    <source>
        <dbReference type="ARBA" id="ARBA00022723"/>
    </source>
</evidence>
<reference evidence="11 12" key="1">
    <citation type="submission" date="2020-08" db="EMBL/GenBank/DDBJ databases">
        <title>Plant Genome Project.</title>
        <authorList>
            <person name="Zhang R.-G."/>
        </authorList>
    </citation>
    <scope>NUCLEOTIDE SEQUENCE [LARGE SCALE GENOMIC DNA]</scope>
    <source>
        <strain evidence="11">WSP0</strain>
        <tissue evidence="11">Leaf</tissue>
    </source>
</reference>
<dbReference type="GO" id="GO:0020037">
    <property type="term" value="F:heme binding"/>
    <property type="evidence" value="ECO:0007669"/>
    <property type="project" value="InterPro"/>
</dbReference>
<evidence type="ECO:0000313" key="12">
    <source>
        <dbReference type="Proteomes" id="UP000823749"/>
    </source>
</evidence>
<keyword evidence="3 9" id="KW-0349">Heme</keyword>
<evidence type="ECO:0000256" key="10">
    <source>
        <dbReference type="RuleBase" id="RU000461"/>
    </source>
</evidence>
<keyword evidence="4 9" id="KW-0479">Metal-binding</keyword>
<dbReference type="FunFam" id="1.10.630.10:FF:000126">
    <property type="entry name" value="Predicted protein"/>
    <property type="match status" value="1"/>
</dbReference>
<evidence type="ECO:0008006" key="13">
    <source>
        <dbReference type="Google" id="ProtNLM"/>
    </source>
</evidence>
<keyword evidence="5" id="KW-0521">NADP</keyword>
<evidence type="ECO:0000256" key="9">
    <source>
        <dbReference type="PIRSR" id="PIRSR602401-1"/>
    </source>
</evidence>
<accession>A0AAV6HXJ7</accession>
<dbReference type="EMBL" id="JACTNZ010000013">
    <property type="protein sequence ID" value="KAG5517351.1"/>
    <property type="molecule type" value="Genomic_DNA"/>
</dbReference>
<comment type="cofactor">
    <cofactor evidence="1 9">
        <name>heme</name>
        <dbReference type="ChEBI" id="CHEBI:30413"/>
    </cofactor>
</comment>
<protein>
    <recommendedName>
        <fullName evidence="13">Flavonoid 3',5'-hydroxylase</fullName>
    </recommendedName>
</protein>
<dbReference type="SUPFAM" id="SSF48264">
    <property type="entry name" value="Cytochrome P450"/>
    <property type="match status" value="1"/>
</dbReference>
<dbReference type="PANTHER" id="PTHR47944">
    <property type="entry name" value="CYTOCHROME P450 98A9"/>
    <property type="match status" value="1"/>
</dbReference>
<sequence>MAIDTLFREIAAATLVFLLTRLFLGSLLLLLKPACKLPPGPKGWPVIGALPLLGTMPHASLAQMAKKYGSIVYLKMGTCDMVVASTPNSARAFLKTLDMNFSNRPPNAGSTYMAYNRQDMVFADYGPKWMSLRQVILGSRVFGEKGAESNEFKDMVVEHMTLAGQFNVGDFIPAIAWIDLQGIERKMKRAINKWDALIRKMVTEHTELAHEREGNPDFLDVLMANTENPEGPGLSMTNIKALLLDLFTAGTDTSSSVIEWALSEILLNSDILKRAQEEMDQVIGRNRRLQASDIPKLPYLQALCKETFRKHPSTPLNLPRMASEACEVDGYYIPKDTRLIVNIWAIGRDPDVWENPLEFNPERFLSGKPAKMDPRGNDFELIPFGAGRRVCAGARMGVVMVEYFLGTLVHSFDWKLPDGMVELNMDETFGIALQKAMPLVAMVTPRLHPNAYDA</sequence>
<organism evidence="11 12">
    <name type="scientific">Rhododendron griersonianum</name>
    <dbReference type="NCBI Taxonomy" id="479676"/>
    <lineage>
        <taxon>Eukaryota</taxon>
        <taxon>Viridiplantae</taxon>
        <taxon>Streptophyta</taxon>
        <taxon>Embryophyta</taxon>
        <taxon>Tracheophyta</taxon>
        <taxon>Spermatophyta</taxon>
        <taxon>Magnoliopsida</taxon>
        <taxon>eudicotyledons</taxon>
        <taxon>Gunneridae</taxon>
        <taxon>Pentapetalae</taxon>
        <taxon>asterids</taxon>
        <taxon>Ericales</taxon>
        <taxon>Ericaceae</taxon>
        <taxon>Ericoideae</taxon>
        <taxon>Rhodoreae</taxon>
        <taxon>Rhododendron</taxon>
    </lineage>
</organism>
<dbReference type="Gene3D" id="1.10.630.10">
    <property type="entry name" value="Cytochrome P450"/>
    <property type="match status" value="2"/>
</dbReference>
<feature type="binding site" description="axial binding residue" evidence="9">
    <location>
        <position position="391"/>
    </location>
    <ligand>
        <name>heme</name>
        <dbReference type="ChEBI" id="CHEBI:30413"/>
    </ligand>
    <ligandPart>
        <name>Fe</name>
        <dbReference type="ChEBI" id="CHEBI:18248"/>
    </ligandPart>
</feature>
<dbReference type="InterPro" id="IPR017972">
    <property type="entry name" value="Cyt_P450_CS"/>
</dbReference>
<dbReference type="InterPro" id="IPR036396">
    <property type="entry name" value="Cyt_P450_sf"/>
</dbReference>
<evidence type="ECO:0000256" key="7">
    <source>
        <dbReference type="ARBA" id="ARBA00023004"/>
    </source>
</evidence>
<evidence type="ECO:0000256" key="8">
    <source>
        <dbReference type="ARBA" id="ARBA00023033"/>
    </source>
</evidence>
<name>A0AAV6HXJ7_9ERIC</name>
<evidence type="ECO:0000256" key="6">
    <source>
        <dbReference type="ARBA" id="ARBA00023002"/>
    </source>
</evidence>
<evidence type="ECO:0000256" key="1">
    <source>
        <dbReference type="ARBA" id="ARBA00001971"/>
    </source>
</evidence>
<comment type="caution">
    <text evidence="11">The sequence shown here is derived from an EMBL/GenBank/DDBJ whole genome shotgun (WGS) entry which is preliminary data.</text>
</comment>
<evidence type="ECO:0000256" key="2">
    <source>
        <dbReference type="ARBA" id="ARBA00010617"/>
    </source>
</evidence>
<dbReference type="PRINTS" id="PR00463">
    <property type="entry name" value="EP450I"/>
</dbReference>
<dbReference type="InterPro" id="IPR001128">
    <property type="entry name" value="Cyt_P450"/>
</dbReference>
<gene>
    <name evidence="11" type="ORF">RHGRI_037937</name>
</gene>
<evidence type="ECO:0000256" key="5">
    <source>
        <dbReference type="ARBA" id="ARBA00022857"/>
    </source>
</evidence>
<proteinExistence type="inferred from homology"/>
<evidence type="ECO:0000256" key="3">
    <source>
        <dbReference type="ARBA" id="ARBA00022617"/>
    </source>
</evidence>
<keyword evidence="12" id="KW-1185">Reference proteome</keyword>
<evidence type="ECO:0000313" key="11">
    <source>
        <dbReference type="EMBL" id="KAG5517351.1"/>
    </source>
</evidence>
<dbReference type="PROSITE" id="PS00086">
    <property type="entry name" value="CYTOCHROME_P450"/>
    <property type="match status" value="1"/>
</dbReference>
<dbReference type="PRINTS" id="PR00385">
    <property type="entry name" value="P450"/>
</dbReference>
<dbReference type="AlphaFoldDB" id="A0AAV6HXJ7"/>
<dbReference type="GO" id="GO:0004497">
    <property type="term" value="F:monooxygenase activity"/>
    <property type="evidence" value="ECO:0007669"/>
    <property type="project" value="UniProtKB-KW"/>
</dbReference>
<keyword evidence="8 10" id="KW-0503">Monooxygenase</keyword>
<keyword evidence="6 10" id="KW-0560">Oxidoreductase</keyword>
<dbReference type="GO" id="GO:0016705">
    <property type="term" value="F:oxidoreductase activity, acting on paired donors, with incorporation or reduction of molecular oxygen"/>
    <property type="evidence" value="ECO:0007669"/>
    <property type="project" value="InterPro"/>
</dbReference>